<keyword evidence="2" id="KW-0328">Glycosyltransferase</keyword>
<dbReference type="InterPro" id="IPR029044">
    <property type="entry name" value="Nucleotide-diphossugar_trans"/>
</dbReference>
<dbReference type="Proteomes" id="UP000186216">
    <property type="component" value="Unassembled WGS sequence"/>
</dbReference>
<evidence type="ECO:0000256" key="4">
    <source>
        <dbReference type="SAM" id="MobiDB-lite"/>
    </source>
</evidence>
<gene>
    <name evidence="8" type="ORF">JHX88_16940</name>
    <name evidence="7" type="ORF">SAMN05421772_104161</name>
</gene>
<evidence type="ECO:0000256" key="1">
    <source>
        <dbReference type="ARBA" id="ARBA00006739"/>
    </source>
</evidence>
<evidence type="ECO:0000313" key="9">
    <source>
        <dbReference type="Proteomes" id="UP000186216"/>
    </source>
</evidence>
<feature type="domain" description="Type II secretion system protein GspE N-terminal" evidence="6">
    <location>
        <begin position="87"/>
        <end position="170"/>
    </location>
</feature>
<dbReference type="PANTHER" id="PTHR43630:SF1">
    <property type="entry name" value="POLY-BETA-1,6-N-ACETYL-D-GLUCOSAMINE SYNTHASE"/>
    <property type="match status" value="1"/>
</dbReference>
<reference evidence="7 9" key="1">
    <citation type="submission" date="2017-01" db="EMBL/GenBank/DDBJ databases">
        <authorList>
            <person name="Varghese N."/>
            <person name="Submissions S."/>
        </authorList>
    </citation>
    <scope>NUCLEOTIDE SEQUENCE [LARGE SCALE GENOMIC DNA]</scope>
    <source>
        <strain evidence="7 9">DSM 18447</strain>
    </source>
</reference>
<dbReference type="Pfam" id="PF05157">
    <property type="entry name" value="MshEN"/>
    <property type="match status" value="1"/>
</dbReference>
<comment type="similarity">
    <text evidence="1">Belongs to the glycosyltransferase 2 family.</text>
</comment>
<organism evidence="7 9">
    <name type="scientific">Paracoccus saliphilus</name>
    <dbReference type="NCBI Taxonomy" id="405559"/>
    <lineage>
        <taxon>Bacteria</taxon>
        <taxon>Pseudomonadati</taxon>
        <taxon>Pseudomonadota</taxon>
        <taxon>Alphaproteobacteria</taxon>
        <taxon>Rhodobacterales</taxon>
        <taxon>Paracoccaceae</taxon>
        <taxon>Paracoccus</taxon>
    </lineage>
</organism>
<dbReference type="Proteomes" id="UP001215549">
    <property type="component" value="Chromosome"/>
</dbReference>
<keyword evidence="5" id="KW-0812">Transmembrane</keyword>
<name>A0AA45W3K9_9RHOB</name>
<keyword evidence="5" id="KW-1133">Transmembrane helix</keyword>
<evidence type="ECO:0000256" key="2">
    <source>
        <dbReference type="ARBA" id="ARBA00022676"/>
    </source>
</evidence>
<dbReference type="Pfam" id="PF13641">
    <property type="entry name" value="Glyco_tranf_2_3"/>
    <property type="match status" value="1"/>
</dbReference>
<keyword evidence="10" id="KW-1185">Reference proteome</keyword>
<dbReference type="InterPro" id="IPR037257">
    <property type="entry name" value="T2SS_E_N_sf"/>
</dbReference>
<reference evidence="8 10" key="2">
    <citation type="submission" date="2021-01" db="EMBL/GenBank/DDBJ databases">
        <title>Biogeographic distribution of Paracoccus.</title>
        <authorList>
            <person name="Hollensteiner J."/>
            <person name="Leineberger J."/>
            <person name="Brinkhoff T."/>
            <person name="Daniel R."/>
        </authorList>
    </citation>
    <scope>NUCLEOTIDE SEQUENCE [LARGE SCALE GENOMIC DNA]</scope>
    <source>
        <strain evidence="8 10">DSM 18447</strain>
    </source>
</reference>
<sequence length="696" mass="78736">MASLHHTPPLADSSVPKDISSAEPQSFPTPAISLGQCLINDGAVDPAHLMKAAVMRHRQHASLERILLINGWVTAEALARAQSRQWRVDVVDPDDTPPDPRLIDIAGAGYCLAHNILPLRRMGNMTWIATCEPERFEKVIAELPPELGKIRMLLCREDQIQTAILSLRRTELIRRAEARVPAGESCRTRNHRMFGWVFTAVMAALALGIWQTPWSTLLALTAICTFGLIAQTGLKLICFVNALQAARHERRQLELPAKHEARHRDQALPLPIISVLVPLFQESDVARSLVERLSRIRYPRELMDILMVVESNDKVTRDALAAAHLPRWIRVIEVPDGPIRTKPRALNYALNFCKGSIIGIWDAEDRPDSDQLHHIARHFHIAPQEVGCLQGALDYYNPRSNWLARCFTIEYAAWFRVLLPAIGRLGLVLPLGGTTCFFRREALEDVDAWDAWNVTEDADLGVRLARRGWRTEIIDTTTDEEANCRPLPWIRQRSRWFKGFAMTWAVHMRFPRQLWHDLGTWRFVGFQVQFLLMLTQYLLAPAVWGFWLLCIGLSYPLREPLEAMFGAAAIPLFLGLLLGSEMLNIAVGMFAVRKRKHRHLRPWVLTMQVYFPLAWIASWKAIHEMLRRPFYWDKTAHGIFAATNSEIAAEESSETVTLPVLGHIGKETSVEAAASAKIEDRTGAAVNRPPPMSRAG</sequence>
<evidence type="ECO:0000313" key="8">
    <source>
        <dbReference type="EMBL" id="WCR02532.1"/>
    </source>
</evidence>
<keyword evidence="5" id="KW-0472">Membrane</keyword>
<dbReference type="SUPFAM" id="SSF160246">
    <property type="entry name" value="EspE N-terminal domain-like"/>
    <property type="match status" value="1"/>
</dbReference>
<feature type="transmembrane region" description="Helical" evidence="5">
    <location>
        <begin position="217"/>
        <end position="243"/>
    </location>
</feature>
<proteinExistence type="inferred from homology"/>
<dbReference type="EMBL" id="FTOU01000004">
    <property type="protein sequence ID" value="SIS76996.1"/>
    <property type="molecule type" value="Genomic_DNA"/>
</dbReference>
<feature type="transmembrane region" description="Helical" evidence="5">
    <location>
        <begin position="603"/>
        <end position="622"/>
    </location>
</feature>
<dbReference type="Gene3D" id="3.90.550.10">
    <property type="entry name" value="Spore Coat Polysaccharide Biosynthesis Protein SpsA, Chain A"/>
    <property type="match status" value="1"/>
</dbReference>
<evidence type="ECO:0000313" key="7">
    <source>
        <dbReference type="EMBL" id="SIS76996.1"/>
    </source>
</evidence>
<keyword evidence="3" id="KW-0808">Transferase</keyword>
<evidence type="ECO:0000256" key="3">
    <source>
        <dbReference type="ARBA" id="ARBA00022679"/>
    </source>
</evidence>
<evidence type="ECO:0000313" key="10">
    <source>
        <dbReference type="Proteomes" id="UP001215549"/>
    </source>
</evidence>
<evidence type="ECO:0000256" key="5">
    <source>
        <dbReference type="SAM" id="Phobius"/>
    </source>
</evidence>
<protein>
    <submittedName>
        <fullName evidence="7 8">Glycosyltransferase</fullName>
    </submittedName>
</protein>
<dbReference type="PANTHER" id="PTHR43630">
    <property type="entry name" value="POLY-BETA-1,6-N-ACETYL-D-GLUCOSAMINE SYNTHASE"/>
    <property type="match status" value="1"/>
</dbReference>
<feature type="transmembrane region" description="Helical" evidence="5">
    <location>
        <begin position="563"/>
        <end position="591"/>
    </location>
</feature>
<dbReference type="AlphaFoldDB" id="A0AA45W3K9"/>
<dbReference type="InterPro" id="IPR007831">
    <property type="entry name" value="T2SS_GspE_N"/>
</dbReference>
<dbReference type="GO" id="GO:0016757">
    <property type="term" value="F:glycosyltransferase activity"/>
    <property type="evidence" value="ECO:0007669"/>
    <property type="project" value="UniProtKB-KW"/>
</dbReference>
<dbReference type="SUPFAM" id="SSF53448">
    <property type="entry name" value="Nucleotide-diphospho-sugar transferases"/>
    <property type="match status" value="1"/>
</dbReference>
<feature type="region of interest" description="Disordered" evidence="4">
    <location>
        <begin position="1"/>
        <end position="26"/>
    </location>
</feature>
<feature type="transmembrane region" description="Helical" evidence="5">
    <location>
        <begin position="193"/>
        <end position="211"/>
    </location>
</feature>
<feature type="transmembrane region" description="Helical" evidence="5">
    <location>
        <begin position="537"/>
        <end position="557"/>
    </location>
</feature>
<dbReference type="RefSeq" id="WP_076524844.1">
    <property type="nucleotide sequence ID" value="NZ_FTOU01000004.1"/>
</dbReference>
<accession>A0AA45W3K9</accession>
<dbReference type="EMBL" id="CP067140">
    <property type="protein sequence ID" value="WCR02532.1"/>
    <property type="molecule type" value="Genomic_DNA"/>
</dbReference>
<evidence type="ECO:0000259" key="6">
    <source>
        <dbReference type="Pfam" id="PF05157"/>
    </source>
</evidence>